<evidence type="ECO:0000313" key="4">
    <source>
        <dbReference type="Proteomes" id="UP000092698"/>
    </source>
</evidence>
<feature type="transmembrane region" description="Helical" evidence="2">
    <location>
        <begin position="87"/>
        <end position="106"/>
    </location>
</feature>
<dbReference type="KEGG" id="anh:A6F65_02515"/>
<keyword evidence="2" id="KW-1133">Transmembrane helix</keyword>
<keyword evidence="2" id="KW-0472">Membrane</keyword>
<feature type="compositionally biased region" description="Low complexity" evidence="1">
    <location>
        <begin position="9"/>
        <end position="19"/>
    </location>
</feature>
<dbReference type="AlphaFoldDB" id="A0A1C7DBZ8"/>
<protein>
    <recommendedName>
        <fullName evidence="5">DUF4129 domain-containing protein</fullName>
    </recommendedName>
</protein>
<dbReference type="Proteomes" id="UP000092698">
    <property type="component" value="Chromosome"/>
</dbReference>
<evidence type="ECO:0000256" key="1">
    <source>
        <dbReference type="SAM" id="MobiDB-lite"/>
    </source>
</evidence>
<name>A0A1C7DBZ8_9SPHN</name>
<organism evidence="3 4">
    <name type="scientific">Paraurantiacibacter namhicola</name>
    <dbReference type="NCBI Taxonomy" id="645517"/>
    <lineage>
        <taxon>Bacteria</taxon>
        <taxon>Pseudomonadati</taxon>
        <taxon>Pseudomonadota</taxon>
        <taxon>Alphaproteobacteria</taxon>
        <taxon>Sphingomonadales</taxon>
        <taxon>Erythrobacteraceae</taxon>
        <taxon>Paraurantiacibacter</taxon>
    </lineage>
</organism>
<evidence type="ECO:0000313" key="3">
    <source>
        <dbReference type="EMBL" id="ANU08793.1"/>
    </source>
</evidence>
<dbReference type="STRING" id="645517.A6F65_02515"/>
<accession>A0A1C7DBZ8</accession>
<feature type="region of interest" description="Disordered" evidence="1">
    <location>
        <begin position="1"/>
        <end position="25"/>
    </location>
</feature>
<keyword evidence="2" id="KW-0812">Transmembrane</keyword>
<keyword evidence="4" id="KW-1185">Reference proteome</keyword>
<proteinExistence type="predicted"/>
<dbReference type="PATRIC" id="fig|645517.4.peg.2498"/>
<sequence length="245" mass="26624">MRPVRVHATTSGVTTGSGSAIEDGGAAEGFSDAWREVRADEAIQFEPLPEYVAPPDVERWYDPILRAIGDFFAAIFNFFVTNSTLTIVLATILAAAFAAWLIWKIVMPAIEDRRARGDTETEAEPAWVPQRGEALALLEDADRLALDGRYDEATHLLLLRSVRQISDARPGSVEASSTAREIAALPALSVAARAAFGTIAERVERSYFALRKLTSDDWQAARDAYSEFALADPMEAAPRKLAAAG</sequence>
<dbReference type="EMBL" id="CP016545">
    <property type="protein sequence ID" value="ANU08793.1"/>
    <property type="molecule type" value="Genomic_DNA"/>
</dbReference>
<reference evidence="3 4" key="1">
    <citation type="submission" date="2016-07" db="EMBL/GenBank/DDBJ databases">
        <title>Complete genome sequence of Altererythrobacter namhicola JCM 16345T, containing esterase-encoding genes.</title>
        <authorList>
            <person name="Cheng H."/>
            <person name="Wu Y.-H."/>
            <person name="Jian S.-L."/>
            <person name="Huo Y.-Y."/>
            <person name="Wang C.-S."/>
            <person name="Xu X.-W."/>
        </authorList>
    </citation>
    <scope>NUCLEOTIDE SEQUENCE [LARGE SCALE GENOMIC DNA]</scope>
    <source>
        <strain evidence="3 4">JCM 16345</strain>
    </source>
</reference>
<gene>
    <name evidence="3" type="ORF">A6F65_02515</name>
</gene>
<evidence type="ECO:0000256" key="2">
    <source>
        <dbReference type="SAM" id="Phobius"/>
    </source>
</evidence>
<evidence type="ECO:0008006" key="5">
    <source>
        <dbReference type="Google" id="ProtNLM"/>
    </source>
</evidence>